<dbReference type="CDD" id="cd06445">
    <property type="entry name" value="ATase"/>
    <property type="match status" value="1"/>
</dbReference>
<evidence type="ECO:0000256" key="2">
    <source>
        <dbReference type="ARBA" id="ARBA00008711"/>
    </source>
</evidence>
<dbReference type="InterPro" id="IPR014048">
    <property type="entry name" value="MethylDNA_cys_MeTrfase_DNA-bd"/>
</dbReference>
<dbReference type="RefSeq" id="WP_164131063.1">
    <property type="nucleotide sequence ID" value="NZ_JAAGOX010000022.1"/>
</dbReference>
<evidence type="ECO:0000256" key="1">
    <source>
        <dbReference type="ARBA" id="ARBA00001286"/>
    </source>
</evidence>
<dbReference type="GO" id="GO:0032259">
    <property type="term" value="P:methylation"/>
    <property type="evidence" value="ECO:0007669"/>
    <property type="project" value="UniProtKB-KW"/>
</dbReference>
<dbReference type="InterPro" id="IPR036388">
    <property type="entry name" value="WH-like_DNA-bd_sf"/>
</dbReference>
<dbReference type="SUPFAM" id="SSF46767">
    <property type="entry name" value="Methylated DNA-protein cysteine methyltransferase, C-terminal domain"/>
    <property type="match status" value="1"/>
</dbReference>
<dbReference type="SUPFAM" id="SSF53155">
    <property type="entry name" value="Methylated DNA-protein cysteine methyltransferase domain"/>
    <property type="match status" value="1"/>
</dbReference>
<accession>A0A6B2NSW8</accession>
<dbReference type="Gene3D" id="1.10.10.10">
    <property type="entry name" value="Winged helix-like DNA-binding domain superfamily/Winged helix DNA-binding domain"/>
    <property type="match status" value="1"/>
</dbReference>
<dbReference type="NCBIfam" id="TIGR00589">
    <property type="entry name" value="ogt"/>
    <property type="match status" value="1"/>
</dbReference>
<protein>
    <recommendedName>
        <fullName evidence="3">methylated-DNA--[protein]-cysteine S-methyltransferase</fullName>
        <ecNumber evidence="3">2.1.1.63</ecNumber>
    </recommendedName>
</protein>
<dbReference type="EC" id="2.1.1.63" evidence="3"/>
<dbReference type="PANTHER" id="PTHR10815">
    <property type="entry name" value="METHYLATED-DNA--PROTEIN-CYSTEINE METHYLTRANSFERASE"/>
    <property type="match status" value="1"/>
</dbReference>
<dbReference type="InterPro" id="IPR036217">
    <property type="entry name" value="MethylDNA_cys_MeTrfase_DNAb"/>
</dbReference>
<evidence type="ECO:0000256" key="5">
    <source>
        <dbReference type="ARBA" id="ARBA00022679"/>
    </source>
</evidence>
<evidence type="ECO:0000256" key="7">
    <source>
        <dbReference type="ARBA" id="ARBA00023204"/>
    </source>
</evidence>
<dbReference type="GO" id="GO:0006281">
    <property type="term" value="P:DNA repair"/>
    <property type="evidence" value="ECO:0007669"/>
    <property type="project" value="UniProtKB-KW"/>
</dbReference>
<evidence type="ECO:0000256" key="8">
    <source>
        <dbReference type="ARBA" id="ARBA00049348"/>
    </source>
</evidence>
<name>A0A6B2NSW8_9RHOB</name>
<keyword evidence="4 10" id="KW-0489">Methyltransferase</keyword>
<dbReference type="Gene3D" id="3.30.160.70">
    <property type="entry name" value="Methylated DNA-protein cysteine methyltransferase domain"/>
    <property type="match status" value="1"/>
</dbReference>
<dbReference type="Pfam" id="PF01035">
    <property type="entry name" value="DNA_binding_1"/>
    <property type="match status" value="1"/>
</dbReference>
<evidence type="ECO:0000313" key="10">
    <source>
        <dbReference type="EMBL" id="NDW46210.1"/>
    </source>
</evidence>
<evidence type="ECO:0000256" key="6">
    <source>
        <dbReference type="ARBA" id="ARBA00022763"/>
    </source>
</evidence>
<comment type="similarity">
    <text evidence="2">Belongs to the MGMT family.</text>
</comment>
<comment type="caution">
    <text evidence="10">The sequence shown here is derived from an EMBL/GenBank/DDBJ whole genome shotgun (WGS) entry which is preliminary data.</text>
</comment>
<dbReference type="AlphaFoldDB" id="A0A6B2NSW8"/>
<reference evidence="10" key="1">
    <citation type="submission" date="2020-02" db="EMBL/GenBank/DDBJ databases">
        <title>Delineation of the pyrene-degrading pathway in Roseobacter clade bacteria by genomic analysis.</title>
        <authorList>
            <person name="Zhou H."/>
            <person name="Wang H."/>
        </authorList>
    </citation>
    <scope>NUCLEOTIDE SEQUENCE</scope>
    <source>
        <strain evidence="10">PrR005</strain>
    </source>
</reference>
<keyword evidence="7" id="KW-0234">DNA repair</keyword>
<evidence type="ECO:0000256" key="3">
    <source>
        <dbReference type="ARBA" id="ARBA00011918"/>
    </source>
</evidence>
<evidence type="ECO:0000256" key="4">
    <source>
        <dbReference type="ARBA" id="ARBA00022603"/>
    </source>
</evidence>
<dbReference type="EMBL" id="JAAGOX010000022">
    <property type="protein sequence ID" value="NDW46210.1"/>
    <property type="molecule type" value="Genomic_DNA"/>
</dbReference>
<evidence type="ECO:0000259" key="9">
    <source>
        <dbReference type="Pfam" id="PF01035"/>
    </source>
</evidence>
<feature type="domain" description="Methylated-DNA-[protein]-cysteine S-methyltransferase DNA binding" evidence="9">
    <location>
        <begin position="129"/>
        <end position="207"/>
    </location>
</feature>
<comment type="catalytic activity">
    <reaction evidence="8">
        <text>a 6-O-methyl-2'-deoxyguanosine in DNA + L-cysteinyl-[protein] = S-methyl-L-cysteinyl-[protein] + a 2'-deoxyguanosine in DNA</text>
        <dbReference type="Rhea" id="RHEA:24000"/>
        <dbReference type="Rhea" id="RHEA-COMP:10131"/>
        <dbReference type="Rhea" id="RHEA-COMP:10132"/>
        <dbReference type="Rhea" id="RHEA-COMP:11367"/>
        <dbReference type="Rhea" id="RHEA-COMP:11368"/>
        <dbReference type="ChEBI" id="CHEBI:29950"/>
        <dbReference type="ChEBI" id="CHEBI:82612"/>
        <dbReference type="ChEBI" id="CHEBI:85445"/>
        <dbReference type="ChEBI" id="CHEBI:85448"/>
        <dbReference type="EC" id="2.1.1.63"/>
    </reaction>
</comment>
<dbReference type="GO" id="GO:0003908">
    <property type="term" value="F:methylated-DNA-[protein]-cysteine S-methyltransferase activity"/>
    <property type="evidence" value="ECO:0007669"/>
    <property type="project" value="UniProtKB-EC"/>
</dbReference>
<keyword evidence="5 10" id="KW-0808">Transferase</keyword>
<gene>
    <name evidence="10" type="ORF">G0P99_14675</name>
</gene>
<dbReference type="PANTHER" id="PTHR10815:SF5">
    <property type="entry name" value="METHYLATED-DNA--PROTEIN-CYSTEINE METHYLTRANSFERASE"/>
    <property type="match status" value="1"/>
</dbReference>
<comment type="catalytic activity">
    <reaction evidence="1">
        <text>a 4-O-methyl-thymidine in DNA + L-cysteinyl-[protein] = a thymidine in DNA + S-methyl-L-cysteinyl-[protein]</text>
        <dbReference type="Rhea" id="RHEA:53428"/>
        <dbReference type="Rhea" id="RHEA-COMP:10131"/>
        <dbReference type="Rhea" id="RHEA-COMP:10132"/>
        <dbReference type="Rhea" id="RHEA-COMP:13555"/>
        <dbReference type="Rhea" id="RHEA-COMP:13556"/>
        <dbReference type="ChEBI" id="CHEBI:29950"/>
        <dbReference type="ChEBI" id="CHEBI:82612"/>
        <dbReference type="ChEBI" id="CHEBI:137386"/>
        <dbReference type="ChEBI" id="CHEBI:137387"/>
        <dbReference type="EC" id="2.1.1.63"/>
    </reaction>
</comment>
<proteinExistence type="inferred from homology"/>
<organism evidence="10">
    <name type="scientific">Ruegeria sp. PrR005</name>
    <dbReference type="NCBI Taxonomy" id="2706882"/>
    <lineage>
        <taxon>Bacteria</taxon>
        <taxon>Pseudomonadati</taxon>
        <taxon>Pseudomonadota</taxon>
        <taxon>Alphaproteobacteria</taxon>
        <taxon>Rhodobacterales</taxon>
        <taxon>Roseobacteraceae</taxon>
        <taxon>Ruegeria</taxon>
    </lineage>
</organism>
<sequence length="217" mass="23692">MTFFSCTEDRHASGLDTCATPQALRDSVAAMLSLATDAFPSQTGLRLARLDTPLGTMVAGCDDSRLHLLEFADRRILPEQVRRLYQACDGDLGFGRHPLTDQLERQLSEYFDGRRDHFDLPLALHGTAFMREVWAALIALPAGRTTSYGELASGIGRGPAVRAMARANGANQISIVIPCHRVTAADGALTGYGGGLWRKRWLIDHEAKFFPIQGAHA</sequence>
<dbReference type="InterPro" id="IPR036631">
    <property type="entry name" value="MGMT_N_sf"/>
</dbReference>
<dbReference type="FunFam" id="1.10.10.10:FF:000214">
    <property type="entry name" value="Methylated-DNA--protein-cysteine methyltransferase"/>
    <property type="match status" value="1"/>
</dbReference>
<keyword evidence="6" id="KW-0227">DNA damage</keyword>